<evidence type="ECO:0000259" key="6">
    <source>
        <dbReference type="SMART" id="SM00382"/>
    </source>
</evidence>
<dbReference type="InterPro" id="IPR003593">
    <property type="entry name" value="AAA+_ATPase"/>
</dbReference>
<keyword evidence="3" id="KW-1000">Mitochondrion outer membrane</keyword>
<feature type="region of interest" description="Disordered" evidence="5">
    <location>
        <begin position="1079"/>
        <end position="1098"/>
    </location>
</feature>
<dbReference type="GO" id="GO:0005741">
    <property type="term" value="C:mitochondrial outer membrane"/>
    <property type="evidence" value="ECO:0007669"/>
    <property type="project" value="UniProtKB-SubCell"/>
</dbReference>
<dbReference type="Pfam" id="PF00004">
    <property type="entry name" value="AAA"/>
    <property type="match status" value="1"/>
</dbReference>
<evidence type="ECO:0000256" key="2">
    <source>
        <dbReference type="ARBA" id="ARBA00022741"/>
    </source>
</evidence>
<comment type="caution">
    <text evidence="7">The sequence shown here is derived from an EMBL/GenBank/DDBJ whole genome shotgun (WGS) entry which is preliminary data.</text>
</comment>
<evidence type="ECO:0000256" key="3">
    <source>
        <dbReference type="ARBA" id="ARBA00022787"/>
    </source>
</evidence>
<feature type="compositionally biased region" description="Basic residues" evidence="5">
    <location>
        <begin position="159"/>
        <end position="170"/>
    </location>
</feature>
<sequence>MRSDIQLCVHPLSHPTSTHPMLALIRATSARHCRRTGAERTLCSAPVKLWALARPSAARATPRFLRSTRALHTPPPSRFMNNAAASSSSSSPSSSSSSSPSSSSSASSSSSGSSPTPAGDSNATPSKDTNTPANASDNGSKGSNAVESTASKQPTAPSIKRRLKSHRGSGRARASLSTDPASKVYVPTIPEWFLKAHYHPAAHNTCSVSGIPYHVHDGVMTELVNTVASCLLAPSGPQAHLQRMPARHNNIILSSPAEGSARMLETLTMAAAKRVGADVITIDVQDLMELTPDMFNVKGVVGNPWPADHLARGFNPFVAAPVPEEFAEDLDDDSSDEFDDDDMDADEDTEGRGRGTIFVDSRVFGSKLRHGRQSTGSTATSLKEKFERFWTALLLAEPASSAAPSGTSDRSPARPKTQPKILFFNDLADIIHTGLGSVAVSSLANAVLTLRKAGHNLMVVAGHSPSLISLKPLDDEDFTETKNDSGAVSIDGESDADVPLVTILQKLRSPTEDPHSQGNHQYPHTSALSNLVQERFPGPTQLFHHISIPPYLPVPSDSTLGRLSSTETSLQKQYALENASILQKDKSDRIKEVNCRNLHAVARFRGAALSESNTAATVFGSLQGIDSEIWGFSKVYRVISNALGELYLSEKEKHGAITGRSTLSQCHVQSALETSLANTRLRKVIAGSDWSGKSKTEATKPLVRIEDCDRYESKLFGSIVDPAKLKATFKNTITPAETIHTLQTMITLPLIRPQLFSYGLLKNEFLSGLLLFGPPGTGKTLLAKAVAKESGSRMLEIKASDIFDMYVGEGEKNVSAVFSLARKLSPCVIFLDEVDSIFRARGSGGSGGSGGGGNSSQREILNQFMVEWDGLRSSGQNNGIVVMASTNRPFELDDAVLRRLPRRILVDLPSEQARERILNVFLGEELLGEGVDVKDLAKKTPLFSGSDLKNLCVSAALAAVREEVEDEVKSLHFATGVPAESLSSNKDHGKEQEKVFDLSPLLRQYKQDALKRLGAGETATTFLNSPMEPPAKRVIAKRHFDKALAQITPSCSENMESLTELRKWDGLYGDGGKGRRKAIKGLGFEEESSPTAATSETK</sequence>
<dbReference type="SUPFAM" id="SSF52540">
    <property type="entry name" value="P-loop containing nucleoside triphosphate hydrolases"/>
    <property type="match status" value="1"/>
</dbReference>
<keyword evidence="3" id="KW-0496">Mitochondrion</keyword>
<dbReference type="InterPro" id="IPR041569">
    <property type="entry name" value="AAA_lid_3"/>
</dbReference>
<accession>A0A9P8A493</accession>
<dbReference type="PANTHER" id="PTHR45644">
    <property type="entry name" value="AAA ATPASE, PUTATIVE (AFU_ORTHOLOGUE AFUA_2G12920)-RELATED-RELATED"/>
    <property type="match status" value="1"/>
</dbReference>
<keyword evidence="4" id="KW-0067">ATP-binding</keyword>
<proteinExistence type="predicted"/>
<feature type="compositionally biased region" description="Acidic residues" evidence="5">
    <location>
        <begin position="328"/>
        <end position="349"/>
    </location>
</feature>
<evidence type="ECO:0000256" key="4">
    <source>
        <dbReference type="ARBA" id="ARBA00022840"/>
    </source>
</evidence>
<dbReference type="InterPro" id="IPR051701">
    <property type="entry name" value="Mito_OM_Translocase_MSP1"/>
</dbReference>
<feature type="compositionally biased region" description="Low complexity" evidence="5">
    <location>
        <begin position="83"/>
        <end position="115"/>
    </location>
</feature>
<dbReference type="Gene3D" id="1.10.8.60">
    <property type="match status" value="1"/>
</dbReference>
<evidence type="ECO:0000256" key="5">
    <source>
        <dbReference type="SAM" id="MobiDB-lite"/>
    </source>
</evidence>
<dbReference type="PANTHER" id="PTHR45644:SF56">
    <property type="entry name" value="AAA ATPASE, PUTATIVE (AFU_ORTHOLOGUE AFUA_2G12920)-RELATED"/>
    <property type="match status" value="1"/>
</dbReference>
<dbReference type="InterPro" id="IPR003959">
    <property type="entry name" value="ATPase_AAA_core"/>
</dbReference>
<dbReference type="Proteomes" id="UP000717515">
    <property type="component" value="Unassembled WGS sequence"/>
</dbReference>
<dbReference type="SMART" id="SM00382">
    <property type="entry name" value="AAA"/>
    <property type="match status" value="1"/>
</dbReference>
<feature type="compositionally biased region" description="Low complexity" evidence="5">
    <location>
        <begin position="1089"/>
        <end position="1098"/>
    </location>
</feature>
<keyword evidence="2" id="KW-0547">Nucleotide-binding</keyword>
<gene>
    <name evidence="7" type="ORF">KVV02_006805</name>
</gene>
<feature type="region of interest" description="Disordered" evidence="5">
    <location>
        <begin position="328"/>
        <end position="353"/>
    </location>
</feature>
<evidence type="ECO:0000313" key="8">
    <source>
        <dbReference type="Proteomes" id="UP000717515"/>
    </source>
</evidence>
<feature type="region of interest" description="Disordered" evidence="5">
    <location>
        <begin position="56"/>
        <end position="179"/>
    </location>
</feature>
<dbReference type="AlphaFoldDB" id="A0A9P8A493"/>
<protein>
    <recommendedName>
        <fullName evidence="6">AAA+ ATPase domain-containing protein</fullName>
    </recommendedName>
</protein>
<name>A0A9P8A493_MORAP</name>
<dbReference type="GO" id="GO:0016887">
    <property type="term" value="F:ATP hydrolysis activity"/>
    <property type="evidence" value="ECO:0007669"/>
    <property type="project" value="InterPro"/>
</dbReference>
<dbReference type="GO" id="GO:0005524">
    <property type="term" value="F:ATP binding"/>
    <property type="evidence" value="ECO:0007669"/>
    <property type="project" value="UniProtKB-KW"/>
</dbReference>
<dbReference type="InterPro" id="IPR027417">
    <property type="entry name" value="P-loop_NTPase"/>
</dbReference>
<organism evidence="7 8">
    <name type="scientific">Mortierella alpina</name>
    <name type="common">Oleaginous fungus</name>
    <name type="synonym">Mortierella renispora</name>
    <dbReference type="NCBI Taxonomy" id="64518"/>
    <lineage>
        <taxon>Eukaryota</taxon>
        <taxon>Fungi</taxon>
        <taxon>Fungi incertae sedis</taxon>
        <taxon>Mucoromycota</taxon>
        <taxon>Mortierellomycotina</taxon>
        <taxon>Mortierellomycetes</taxon>
        <taxon>Mortierellales</taxon>
        <taxon>Mortierellaceae</taxon>
        <taxon>Mortierella</taxon>
    </lineage>
</organism>
<feature type="domain" description="AAA+ ATPase" evidence="6">
    <location>
        <begin position="765"/>
        <end position="910"/>
    </location>
</feature>
<dbReference type="Gene3D" id="3.40.50.300">
    <property type="entry name" value="P-loop containing nucleotide triphosphate hydrolases"/>
    <property type="match status" value="1"/>
</dbReference>
<comment type="subcellular location">
    <subcellularLocation>
        <location evidence="1">Mitochondrion outer membrane</location>
        <topology evidence="1">Single-pass membrane protein</topology>
    </subcellularLocation>
</comment>
<reference evidence="7" key="1">
    <citation type="submission" date="2021-07" db="EMBL/GenBank/DDBJ databases">
        <title>Draft genome of Mortierella alpina, strain LL118, isolated from an aspen leaf litter sample.</title>
        <authorList>
            <person name="Yang S."/>
            <person name="Vinatzer B.A."/>
        </authorList>
    </citation>
    <scope>NUCLEOTIDE SEQUENCE</scope>
    <source>
        <strain evidence="7">LL118</strain>
    </source>
</reference>
<dbReference type="Pfam" id="PF17862">
    <property type="entry name" value="AAA_lid_3"/>
    <property type="match status" value="1"/>
</dbReference>
<evidence type="ECO:0000256" key="1">
    <source>
        <dbReference type="ARBA" id="ARBA00004572"/>
    </source>
</evidence>
<keyword evidence="3" id="KW-0472">Membrane</keyword>
<dbReference type="EMBL" id="JAIFTL010000116">
    <property type="protein sequence ID" value="KAG9323090.1"/>
    <property type="molecule type" value="Genomic_DNA"/>
</dbReference>
<evidence type="ECO:0000313" key="7">
    <source>
        <dbReference type="EMBL" id="KAG9323090.1"/>
    </source>
</evidence>
<feature type="compositionally biased region" description="Polar residues" evidence="5">
    <location>
        <begin position="119"/>
        <end position="156"/>
    </location>
</feature>